<dbReference type="EMBL" id="JACJQB010000020">
    <property type="protein sequence ID" value="MBD2188701.1"/>
    <property type="molecule type" value="Genomic_DNA"/>
</dbReference>
<keyword evidence="2" id="KW-1185">Reference proteome</keyword>
<dbReference type="Proteomes" id="UP000642094">
    <property type="component" value="Unassembled WGS sequence"/>
</dbReference>
<comment type="caution">
    <text evidence="1">The sequence shown here is derived from an EMBL/GenBank/DDBJ whole genome shotgun (WGS) entry which is preliminary data.</text>
</comment>
<gene>
    <name evidence="1" type="ORF">H6F41_11165</name>
</gene>
<proteinExistence type="predicted"/>
<name>A0ABR7ZZI8_9CYAN</name>
<reference evidence="1 2" key="1">
    <citation type="journal article" date="2020" name="ISME J.">
        <title>Comparative genomics reveals insights into cyanobacterial evolution and habitat adaptation.</title>
        <authorList>
            <person name="Chen M.Y."/>
            <person name="Teng W.K."/>
            <person name="Zhao L."/>
            <person name="Hu C.X."/>
            <person name="Zhou Y.K."/>
            <person name="Han B.P."/>
            <person name="Song L.R."/>
            <person name="Shu W.S."/>
        </authorList>
    </citation>
    <scope>NUCLEOTIDE SEQUENCE [LARGE SCALE GENOMIC DNA]</scope>
    <source>
        <strain evidence="1 2">FACHB-723</strain>
    </source>
</reference>
<sequence length="72" mass="7874">MNCRFCKNYDPVGRNGGHCHLLSVPVQGGWDACSCFLTRFPEKLLSETLLAASFSVVNVAIVVQESKTKTKA</sequence>
<organism evidence="1 2">
    <name type="scientific">Pseudanabaena mucicola FACHB-723</name>
    <dbReference type="NCBI Taxonomy" id="2692860"/>
    <lineage>
        <taxon>Bacteria</taxon>
        <taxon>Bacillati</taxon>
        <taxon>Cyanobacteriota</taxon>
        <taxon>Cyanophyceae</taxon>
        <taxon>Pseudanabaenales</taxon>
        <taxon>Pseudanabaenaceae</taxon>
        <taxon>Pseudanabaena</taxon>
    </lineage>
</organism>
<protein>
    <submittedName>
        <fullName evidence="1">Uncharacterized protein</fullName>
    </submittedName>
</protein>
<accession>A0ABR7ZZI8</accession>
<dbReference type="RefSeq" id="WP_190403550.1">
    <property type="nucleotide sequence ID" value="NZ_JACJQB010000020.1"/>
</dbReference>
<evidence type="ECO:0000313" key="2">
    <source>
        <dbReference type="Proteomes" id="UP000642094"/>
    </source>
</evidence>
<evidence type="ECO:0000313" key="1">
    <source>
        <dbReference type="EMBL" id="MBD2188701.1"/>
    </source>
</evidence>